<keyword evidence="2" id="KW-1185">Reference proteome</keyword>
<sequence>MGTRFIGGVVSQLHGEYIQEVRDGTVFTAELEIIVRADEGILQGGK</sequence>
<accession>A0ABU0BZ59</accession>
<reference evidence="1 2" key="1">
    <citation type="submission" date="2023-07" db="EMBL/GenBank/DDBJ databases">
        <title>Genomic Encyclopedia of Type Strains, Phase IV (KMG-IV): sequencing the most valuable type-strain genomes for metagenomic binning, comparative biology and taxonomic classification.</title>
        <authorList>
            <person name="Goeker M."/>
        </authorList>
    </citation>
    <scope>NUCLEOTIDE SEQUENCE [LARGE SCALE GENOMIC DNA]</scope>
    <source>
        <strain evidence="1 2">DSM 1112</strain>
    </source>
</reference>
<comment type="caution">
    <text evidence="1">The sequence shown here is derived from an EMBL/GenBank/DDBJ whole genome shotgun (WGS) entry which is preliminary data.</text>
</comment>
<dbReference type="Proteomes" id="UP001230207">
    <property type="component" value="Unassembled WGS sequence"/>
</dbReference>
<dbReference type="EMBL" id="JAUSVF010000003">
    <property type="protein sequence ID" value="MDQ0323548.1"/>
    <property type="molecule type" value="Genomic_DNA"/>
</dbReference>
<dbReference type="RefSeq" id="WP_307236145.1">
    <property type="nucleotide sequence ID" value="NZ_JAUSVF010000003.1"/>
</dbReference>
<gene>
    <name evidence="1" type="ORF">QO002_005754</name>
</gene>
<proteinExistence type="predicted"/>
<evidence type="ECO:0000313" key="2">
    <source>
        <dbReference type="Proteomes" id="UP001230207"/>
    </source>
</evidence>
<protein>
    <submittedName>
        <fullName evidence="1">Uncharacterized protein</fullName>
    </submittedName>
</protein>
<evidence type="ECO:0000313" key="1">
    <source>
        <dbReference type="EMBL" id="MDQ0323548.1"/>
    </source>
</evidence>
<name>A0ABU0BZ59_9HYPH</name>
<organism evidence="1 2">
    <name type="scientific">Pararhizobium capsulatum DSM 1112</name>
    <dbReference type="NCBI Taxonomy" id="1121113"/>
    <lineage>
        <taxon>Bacteria</taxon>
        <taxon>Pseudomonadati</taxon>
        <taxon>Pseudomonadota</taxon>
        <taxon>Alphaproteobacteria</taxon>
        <taxon>Hyphomicrobiales</taxon>
        <taxon>Rhizobiaceae</taxon>
        <taxon>Rhizobium/Agrobacterium group</taxon>
        <taxon>Pararhizobium</taxon>
    </lineage>
</organism>